<name>A0A5J9W0M4_9POAL</name>
<dbReference type="AlphaFoldDB" id="A0A5J9W0M4"/>
<dbReference type="Gramene" id="TVU40920">
    <property type="protein sequence ID" value="TVU40920"/>
    <property type="gene ID" value="EJB05_14405"/>
</dbReference>
<comment type="caution">
    <text evidence="3">The sequence shown here is derived from an EMBL/GenBank/DDBJ whole genome shotgun (WGS) entry which is preliminary data.</text>
</comment>
<feature type="region of interest" description="Disordered" evidence="1">
    <location>
        <begin position="415"/>
        <end position="457"/>
    </location>
</feature>
<dbReference type="Proteomes" id="UP000324897">
    <property type="component" value="Chromosome 4"/>
</dbReference>
<dbReference type="InterPro" id="IPR036047">
    <property type="entry name" value="F-box-like_dom_sf"/>
</dbReference>
<evidence type="ECO:0000313" key="4">
    <source>
        <dbReference type="Proteomes" id="UP000324897"/>
    </source>
</evidence>
<dbReference type="PANTHER" id="PTHR32133">
    <property type="entry name" value="OS07G0120400 PROTEIN"/>
    <property type="match status" value="1"/>
</dbReference>
<dbReference type="SUPFAM" id="SSF81383">
    <property type="entry name" value="F-box domain"/>
    <property type="match status" value="1"/>
</dbReference>
<evidence type="ECO:0000259" key="2">
    <source>
        <dbReference type="Pfam" id="PF12937"/>
    </source>
</evidence>
<organism evidence="3 4">
    <name type="scientific">Eragrostis curvula</name>
    <name type="common">weeping love grass</name>
    <dbReference type="NCBI Taxonomy" id="38414"/>
    <lineage>
        <taxon>Eukaryota</taxon>
        <taxon>Viridiplantae</taxon>
        <taxon>Streptophyta</taxon>
        <taxon>Embryophyta</taxon>
        <taxon>Tracheophyta</taxon>
        <taxon>Spermatophyta</taxon>
        <taxon>Magnoliopsida</taxon>
        <taxon>Liliopsida</taxon>
        <taxon>Poales</taxon>
        <taxon>Poaceae</taxon>
        <taxon>PACMAD clade</taxon>
        <taxon>Chloridoideae</taxon>
        <taxon>Eragrostideae</taxon>
        <taxon>Eragrostidinae</taxon>
        <taxon>Eragrostis</taxon>
    </lineage>
</organism>
<feature type="domain" description="F-box" evidence="2">
    <location>
        <begin position="9"/>
        <end position="49"/>
    </location>
</feature>
<gene>
    <name evidence="3" type="ORF">EJB05_14405</name>
</gene>
<feature type="non-terminal residue" evidence="3">
    <location>
        <position position="1"/>
    </location>
</feature>
<proteinExistence type="predicted"/>
<feature type="compositionally biased region" description="Low complexity" evidence="1">
    <location>
        <begin position="444"/>
        <end position="457"/>
    </location>
</feature>
<dbReference type="InterPro" id="IPR001810">
    <property type="entry name" value="F-box_dom"/>
</dbReference>
<sequence length="457" mass="50738">MAPPPELIDDVTAEIFLRLPPDEPEHLFRASLVCKSWFRVLIDPDFLRRYRTFHRTPPLLGYLHSRQVIGGGPDPSFYPTAAVPFTPNPYFRRALDSHHGRALLHVDNDGWYFTVWDPVTGDQQRVPDADIDWLIYSAAVFCPVSGCDHLHCQDGPFRVVFIATDDIKELVKACVYSSETGAWSTAVTLDIDCETYAQHRQNALSVRRFHYTPYVQPRRGALVGDDIYFTLRWNNAIVKYNWVKNCISMIDPPSHSAYYMALMEMGDSTLGFACIEEGSNLYLWSRKVKSETAAEWMQCRVIKLDGVIPVANPEDEAFVVGSAEGVDVIFVTTTAGLFSFELKSGRLKLAFEAVLEHLKLVRVRIKIELYLLLHPCPPPPAPLLTPAPAPPPAPLLRRPCSRVAISKSLGAAAAPALENGEAAETTSTKAAAGEHQDDELKGKASSSAVVRLSCSSQ</sequence>
<dbReference type="OrthoDB" id="673198at2759"/>
<keyword evidence="4" id="KW-1185">Reference proteome</keyword>
<reference evidence="3 4" key="1">
    <citation type="journal article" date="2019" name="Sci. Rep.">
        <title>A high-quality genome of Eragrostis curvula grass provides insights into Poaceae evolution and supports new strategies to enhance forage quality.</title>
        <authorList>
            <person name="Carballo J."/>
            <person name="Santos B.A.C.M."/>
            <person name="Zappacosta D."/>
            <person name="Garbus I."/>
            <person name="Selva J.P."/>
            <person name="Gallo C.A."/>
            <person name="Diaz A."/>
            <person name="Albertini E."/>
            <person name="Caccamo M."/>
            <person name="Echenique V."/>
        </authorList>
    </citation>
    <scope>NUCLEOTIDE SEQUENCE [LARGE SCALE GENOMIC DNA]</scope>
    <source>
        <strain evidence="4">cv. Victoria</strain>
        <tissue evidence="3">Leaf</tissue>
    </source>
</reference>
<protein>
    <recommendedName>
        <fullName evidence="2">F-box domain-containing protein</fullName>
    </recommendedName>
</protein>
<evidence type="ECO:0000313" key="3">
    <source>
        <dbReference type="EMBL" id="TVU40920.1"/>
    </source>
</evidence>
<accession>A0A5J9W0M4</accession>
<feature type="compositionally biased region" description="Basic and acidic residues" evidence="1">
    <location>
        <begin position="432"/>
        <end position="442"/>
    </location>
</feature>
<evidence type="ECO:0000256" key="1">
    <source>
        <dbReference type="SAM" id="MobiDB-lite"/>
    </source>
</evidence>
<dbReference type="Gene3D" id="1.20.1280.50">
    <property type="match status" value="1"/>
</dbReference>
<feature type="compositionally biased region" description="Low complexity" evidence="1">
    <location>
        <begin position="415"/>
        <end position="431"/>
    </location>
</feature>
<dbReference type="EMBL" id="RWGY01000007">
    <property type="protein sequence ID" value="TVU40920.1"/>
    <property type="molecule type" value="Genomic_DNA"/>
</dbReference>
<dbReference type="Pfam" id="PF12937">
    <property type="entry name" value="F-box-like"/>
    <property type="match status" value="1"/>
</dbReference>